<evidence type="ECO:0000313" key="2">
    <source>
        <dbReference type="Proteomes" id="UP000276834"/>
    </source>
</evidence>
<sequence>MQSLQEQNYLMVAKIGEIPNCSGTLKRAIAVVLCPVPYLLADLQLLMRLRIAPVKYGFLISYTNTEVANTMAKRWSSAMGNKHNCVNNLLSSGLGYRQLQLVCRDQLARPLLLSKCQSSAAAIQGNRKEKEEKIDCLYVEEMSLCLEVMELPTSSSQSTVAPIANICQRRASRATRYGSSQFNDSSTLLHPGAVCLVSHIMEPKLVRGFMLALIYGFYELKKIILNSDALKTALSMAIGIKRRNFYGTQTVTTL</sequence>
<keyword evidence="2" id="KW-1185">Reference proteome</keyword>
<reference evidence="1 2" key="1">
    <citation type="journal article" date="2018" name="Proc. R. Soc. B">
        <title>A non-coding region near Follistatin controls head colour polymorphism in the Gouldian finch.</title>
        <authorList>
            <person name="Toomey M.B."/>
            <person name="Marques C.I."/>
            <person name="Andrade P."/>
            <person name="Araujo P.M."/>
            <person name="Sabatino S."/>
            <person name="Gazda M.A."/>
            <person name="Afonso S."/>
            <person name="Lopes R.J."/>
            <person name="Corbo J.C."/>
            <person name="Carneiro M."/>
        </authorList>
    </citation>
    <scope>NUCLEOTIDE SEQUENCE [LARGE SCALE GENOMIC DNA]</scope>
    <source>
        <strain evidence="1">Red01</strain>
        <tissue evidence="1">Muscle</tissue>
    </source>
</reference>
<name>A0A3L8SAV7_CHLGU</name>
<comment type="caution">
    <text evidence="1">The sequence shown here is derived from an EMBL/GenBank/DDBJ whole genome shotgun (WGS) entry which is preliminary data.</text>
</comment>
<evidence type="ECO:0000313" key="1">
    <source>
        <dbReference type="EMBL" id="RLV99070.1"/>
    </source>
</evidence>
<dbReference type="EMBL" id="QUSF01000035">
    <property type="protein sequence ID" value="RLV99070.1"/>
    <property type="molecule type" value="Genomic_DNA"/>
</dbReference>
<gene>
    <name evidence="1" type="ORF">DV515_00010259</name>
</gene>
<protein>
    <submittedName>
        <fullName evidence="1">Uncharacterized protein</fullName>
    </submittedName>
</protein>
<dbReference type="AlphaFoldDB" id="A0A3L8SAV7"/>
<dbReference type="Proteomes" id="UP000276834">
    <property type="component" value="Unassembled WGS sequence"/>
</dbReference>
<organism evidence="1 2">
    <name type="scientific">Chloebia gouldiae</name>
    <name type="common">Gouldian finch</name>
    <name type="synonym">Erythrura gouldiae</name>
    <dbReference type="NCBI Taxonomy" id="44316"/>
    <lineage>
        <taxon>Eukaryota</taxon>
        <taxon>Metazoa</taxon>
        <taxon>Chordata</taxon>
        <taxon>Craniata</taxon>
        <taxon>Vertebrata</taxon>
        <taxon>Euteleostomi</taxon>
        <taxon>Archelosauria</taxon>
        <taxon>Archosauria</taxon>
        <taxon>Dinosauria</taxon>
        <taxon>Saurischia</taxon>
        <taxon>Theropoda</taxon>
        <taxon>Coelurosauria</taxon>
        <taxon>Aves</taxon>
        <taxon>Neognathae</taxon>
        <taxon>Neoaves</taxon>
        <taxon>Telluraves</taxon>
        <taxon>Australaves</taxon>
        <taxon>Passeriformes</taxon>
        <taxon>Passeroidea</taxon>
        <taxon>Passeridae</taxon>
        <taxon>Chloebia</taxon>
    </lineage>
</organism>
<accession>A0A3L8SAV7</accession>
<proteinExistence type="predicted"/>